<dbReference type="EMBL" id="CM035407">
    <property type="protein sequence ID" value="KAH7443674.1"/>
    <property type="molecule type" value="Genomic_DNA"/>
</dbReference>
<proteinExistence type="predicted"/>
<sequence length="477" mass="53635">MVLNVECAKAQMLDNCERMGPVEGGNDNRCGRTRKIGDDRQKFGEREQDHELCCKEHTEVCGDQSNEGSETVRTRVSKVLTELPHELIERILLRLPVSSSIRLASVSKSWYSSIRSSSLMKLGMARTHPFLYLWGLHPKSLLTLASVYDPILARWFLLKPPGNMKTPFSPSCSLTSTPSGTLVLYPNGICYSDSSFLNFATNPLNTDWSMSSAARKQFLNTPVVAALDIDVDPSCSSSSFEVFVLGELRNTHTVQIYNSSTDSWDVSDDYMPALGPSGSFRFMGSFHVSWAVVGRKVYIMNIHTGFITHFDMGTKSWNPPLKLESRYVQHFRLASTGKVLFALGLSVADEGKESAVKLLQVDEISMQCSEVSQMPKQLWSSFTNHFQRGTHPLFVFNHIRCTGAGNLMYVYSVSYFSKMELCVCDIEDGYRWQHLPPFPADLKQLDVRSECCSLQLMPELCLKTPFEQECNSATHLM</sequence>
<comment type="caution">
    <text evidence="2">The sequence shown here is derived from an EMBL/GenBank/DDBJ whole genome shotgun (WGS) entry which is preliminary data.</text>
</comment>
<evidence type="ECO:0000313" key="2">
    <source>
        <dbReference type="EMBL" id="KAH7443674.1"/>
    </source>
</evidence>
<dbReference type="Proteomes" id="UP000825935">
    <property type="component" value="Chromosome 2"/>
</dbReference>
<organism evidence="2 3">
    <name type="scientific">Ceratopteris richardii</name>
    <name type="common">Triangle waterfern</name>
    <dbReference type="NCBI Taxonomy" id="49495"/>
    <lineage>
        <taxon>Eukaryota</taxon>
        <taxon>Viridiplantae</taxon>
        <taxon>Streptophyta</taxon>
        <taxon>Embryophyta</taxon>
        <taxon>Tracheophyta</taxon>
        <taxon>Polypodiopsida</taxon>
        <taxon>Polypodiidae</taxon>
        <taxon>Polypodiales</taxon>
        <taxon>Pteridineae</taxon>
        <taxon>Pteridaceae</taxon>
        <taxon>Parkerioideae</taxon>
        <taxon>Ceratopteris</taxon>
    </lineage>
</organism>
<dbReference type="Gene3D" id="1.20.1280.50">
    <property type="match status" value="1"/>
</dbReference>
<dbReference type="SMART" id="SM00256">
    <property type="entry name" value="FBOX"/>
    <property type="match status" value="1"/>
</dbReference>
<dbReference type="Pfam" id="PF00646">
    <property type="entry name" value="F-box"/>
    <property type="match status" value="1"/>
</dbReference>
<dbReference type="SUPFAM" id="SSF81383">
    <property type="entry name" value="F-box domain"/>
    <property type="match status" value="1"/>
</dbReference>
<dbReference type="PANTHER" id="PTHR31672">
    <property type="entry name" value="BNACNNG10540D PROTEIN"/>
    <property type="match status" value="1"/>
</dbReference>
<dbReference type="PANTHER" id="PTHR31672:SF8">
    <property type="entry name" value="F-BOX DOMAIN-CONTAINING PROTEIN"/>
    <property type="match status" value="1"/>
</dbReference>
<protein>
    <recommendedName>
        <fullName evidence="1">F-box domain-containing protein</fullName>
    </recommendedName>
</protein>
<dbReference type="PROSITE" id="PS50181">
    <property type="entry name" value="FBOX"/>
    <property type="match status" value="1"/>
</dbReference>
<dbReference type="InterPro" id="IPR036047">
    <property type="entry name" value="F-box-like_dom_sf"/>
</dbReference>
<gene>
    <name evidence="2" type="ORF">KP509_02G045400</name>
</gene>
<dbReference type="InterPro" id="IPR001810">
    <property type="entry name" value="F-box_dom"/>
</dbReference>
<evidence type="ECO:0000259" key="1">
    <source>
        <dbReference type="PROSITE" id="PS50181"/>
    </source>
</evidence>
<keyword evidence="3" id="KW-1185">Reference proteome</keyword>
<dbReference type="AlphaFoldDB" id="A0A8T2VCF5"/>
<reference evidence="2" key="1">
    <citation type="submission" date="2021-08" db="EMBL/GenBank/DDBJ databases">
        <title>WGS assembly of Ceratopteris richardii.</title>
        <authorList>
            <person name="Marchant D.B."/>
            <person name="Chen G."/>
            <person name="Jenkins J."/>
            <person name="Shu S."/>
            <person name="Leebens-Mack J."/>
            <person name="Grimwood J."/>
            <person name="Schmutz J."/>
            <person name="Soltis P."/>
            <person name="Soltis D."/>
            <person name="Chen Z.-H."/>
        </authorList>
    </citation>
    <scope>NUCLEOTIDE SEQUENCE</scope>
    <source>
        <strain evidence="2">Whitten #5841</strain>
        <tissue evidence="2">Leaf</tissue>
    </source>
</reference>
<name>A0A8T2VCF5_CERRI</name>
<dbReference type="InterPro" id="IPR015915">
    <property type="entry name" value="Kelch-typ_b-propeller"/>
</dbReference>
<evidence type="ECO:0000313" key="3">
    <source>
        <dbReference type="Proteomes" id="UP000825935"/>
    </source>
</evidence>
<feature type="domain" description="F-box" evidence="1">
    <location>
        <begin position="77"/>
        <end position="122"/>
    </location>
</feature>
<dbReference type="InterPro" id="IPR050796">
    <property type="entry name" value="SCF_F-box_component"/>
</dbReference>
<dbReference type="SUPFAM" id="SSF117281">
    <property type="entry name" value="Kelch motif"/>
    <property type="match status" value="1"/>
</dbReference>
<dbReference type="OrthoDB" id="1882349at2759"/>
<accession>A0A8T2VCF5</accession>